<keyword evidence="1 3" id="KW-0808">Transferase</keyword>
<accession>A0ABS2F3N2</accession>
<gene>
    <name evidence="3" type="ORF">H9X80_06265</name>
</gene>
<dbReference type="RefSeq" id="WP_204793486.1">
    <property type="nucleotide sequence ID" value="NZ_JACSNQ010000011.1"/>
</dbReference>
<dbReference type="Proteomes" id="UP000712527">
    <property type="component" value="Unassembled WGS sequence"/>
</dbReference>
<keyword evidence="4" id="KW-1185">Reference proteome</keyword>
<dbReference type="Pfam" id="PF01648">
    <property type="entry name" value="ACPS"/>
    <property type="match status" value="1"/>
</dbReference>
<dbReference type="SUPFAM" id="SSF56214">
    <property type="entry name" value="4'-phosphopantetheinyl transferase"/>
    <property type="match status" value="1"/>
</dbReference>
<dbReference type="GO" id="GO:0016740">
    <property type="term" value="F:transferase activity"/>
    <property type="evidence" value="ECO:0007669"/>
    <property type="project" value="UniProtKB-KW"/>
</dbReference>
<sequence length="176" mass="18157">MSGEPGHTAAAVGRGEKNLGAAGAARGGAGAGGAGLRPVRRVGCDLLRSERLSALAARDDCAEDPFVRSCFSPEERRELAGLAGPAARGHFLATGFALKEAAYKCLRLDDDGVAALEARLGRRVTLADLRVVRTRDWPELLVAPDLAGALGVSACDVSLSHDEGLVVAVAEMELLA</sequence>
<dbReference type="EMBL" id="JACSNQ010000011">
    <property type="protein sequence ID" value="MBM6775144.1"/>
    <property type="molecule type" value="Genomic_DNA"/>
</dbReference>
<comment type="caution">
    <text evidence="3">The sequence shown here is derived from an EMBL/GenBank/DDBJ whole genome shotgun (WGS) entry which is preliminary data.</text>
</comment>
<evidence type="ECO:0000256" key="1">
    <source>
        <dbReference type="ARBA" id="ARBA00022679"/>
    </source>
</evidence>
<organism evidence="3 4">
    <name type="scientific">Olsenella profusa</name>
    <dbReference type="NCBI Taxonomy" id="138595"/>
    <lineage>
        <taxon>Bacteria</taxon>
        <taxon>Bacillati</taxon>
        <taxon>Actinomycetota</taxon>
        <taxon>Coriobacteriia</taxon>
        <taxon>Coriobacteriales</taxon>
        <taxon>Atopobiaceae</taxon>
        <taxon>Olsenella</taxon>
    </lineage>
</organism>
<dbReference type="Gene3D" id="3.90.470.20">
    <property type="entry name" value="4'-phosphopantetheinyl transferase domain"/>
    <property type="match status" value="1"/>
</dbReference>
<evidence type="ECO:0000313" key="4">
    <source>
        <dbReference type="Proteomes" id="UP000712527"/>
    </source>
</evidence>
<name>A0ABS2F3N2_9ACTN</name>
<dbReference type="InterPro" id="IPR008278">
    <property type="entry name" value="4-PPantetheinyl_Trfase_dom"/>
</dbReference>
<feature type="domain" description="4'-phosphopantetheinyl transferase" evidence="2">
    <location>
        <begin position="42"/>
        <end position="108"/>
    </location>
</feature>
<dbReference type="InterPro" id="IPR037143">
    <property type="entry name" value="4-PPantetheinyl_Trfase_dom_sf"/>
</dbReference>
<reference evidence="3 4" key="1">
    <citation type="journal article" date="2021" name="Sci. Rep.">
        <title>The distribution of antibiotic resistance genes in chicken gut microbiota commensals.</title>
        <authorList>
            <person name="Juricova H."/>
            <person name="Matiasovicova J."/>
            <person name="Kubasova T."/>
            <person name="Cejkova D."/>
            <person name="Rychlik I."/>
        </authorList>
    </citation>
    <scope>NUCLEOTIDE SEQUENCE [LARGE SCALE GENOMIC DNA]</scope>
    <source>
        <strain evidence="3 4">An794</strain>
    </source>
</reference>
<evidence type="ECO:0000313" key="3">
    <source>
        <dbReference type="EMBL" id="MBM6775144.1"/>
    </source>
</evidence>
<evidence type="ECO:0000259" key="2">
    <source>
        <dbReference type="Pfam" id="PF01648"/>
    </source>
</evidence>
<protein>
    <submittedName>
        <fullName evidence="3">4'-phosphopantetheinyl transferase superfamily protein</fullName>
    </submittedName>
</protein>
<proteinExistence type="predicted"/>